<evidence type="ECO:0000313" key="6">
    <source>
        <dbReference type="EMBL" id="CAE0492062.1"/>
    </source>
</evidence>
<dbReference type="InterPro" id="IPR003732">
    <property type="entry name" value="Daa-tRNA_deacyls_DTD"/>
</dbReference>
<dbReference type="GO" id="GO:0000049">
    <property type="term" value="F:tRNA binding"/>
    <property type="evidence" value="ECO:0007669"/>
    <property type="project" value="UniProtKB-KW"/>
</dbReference>
<dbReference type="Pfam" id="PF02580">
    <property type="entry name" value="Tyr_Deacylase"/>
    <property type="match status" value="1"/>
</dbReference>
<organism evidence="6">
    <name type="scientific">Dunaliella tertiolecta</name>
    <name type="common">Green alga</name>
    <dbReference type="NCBI Taxonomy" id="3047"/>
    <lineage>
        <taxon>Eukaryota</taxon>
        <taxon>Viridiplantae</taxon>
        <taxon>Chlorophyta</taxon>
        <taxon>core chlorophytes</taxon>
        <taxon>Chlorophyceae</taxon>
        <taxon>CS clade</taxon>
        <taxon>Chlamydomonadales</taxon>
        <taxon>Dunaliellaceae</taxon>
        <taxon>Dunaliella</taxon>
    </lineage>
</organism>
<dbReference type="FunFam" id="3.50.80.10:FF:000001">
    <property type="entry name" value="D-aminoacyl-tRNA deacylase"/>
    <property type="match status" value="1"/>
</dbReference>
<dbReference type="HAMAP" id="MF_00518">
    <property type="entry name" value="Deacylase_Dtd"/>
    <property type="match status" value="1"/>
</dbReference>
<accession>A0A7S3QST5</accession>
<evidence type="ECO:0000256" key="5">
    <source>
        <dbReference type="RuleBase" id="RU003470"/>
    </source>
</evidence>
<dbReference type="PANTHER" id="PTHR10472">
    <property type="entry name" value="D-TYROSYL-TRNA TYR DEACYLASE"/>
    <property type="match status" value="1"/>
</dbReference>
<dbReference type="AlphaFoldDB" id="A0A7S3QST5"/>
<keyword evidence="5" id="KW-0820">tRNA-binding</keyword>
<comment type="catalytic activity">
    <reaction evidence="3">
        <text>glycyl-tRNA(Ala) + H2O = tRNA(Ala) + glycine + H(+)</text>
        <dbReference type="Rhea" id="RHEA:53744"/>
        <dbReference type="Rhea" id="RHEA-COMP:9657"/>
        <dbReference type="Rhea" id="RHEA-COMP:13640"/>
        <dbReference type="ChEBI" id="CHEBI:15377"/>
        <dbReference type="ChEBI" id="CHEBI:15378"/>
        <dbReference type="ChEBI" id="CHEBI:57305"/>
        <dbReference type="ChEBI" id="CHEBI:78442"/>
        <dbReference type="ChEBI" id="CHEBI:78522"/>
        <dbReference type="EC" id="3.1.1.96"/>
    </reaction>
</comment>
<comment type="similarity">
    <text evidence="1 5">Belongs to the DTD family.</text>
</comment>
<evidence type="ECO:0000256" key="4">
    <source>
        <dbReference type="ARBA" id="ARBA00048018"/>
    </source>
</evidence>
<proteinExistence type="inferred from homology"/>
<evidence type="ECO:0000256" key="1">
    <source>
        <dbReference type="ARBA" id="ARBA00009673"/>
    </source>
</evidence>
<evidence type="ECO:0000256" key="2">
    <source>
        <dbReference type="ARBA" id="ARBA00013056"/>
    </source>
</evidence>
<dbReference type="GO" id="GO:0051500">
    <property type="term" value="F:D-tyrosyl-tRNA(Tyr) deacylase activity"/>
    <property type="evidence" value="ECO:0007669"/>
    <property type="project" value="TreeGrafter"/>
</dbReference>
<keyword evidence="5" id="KW-0963">Cytoplasm</keyword>
<dbReference type="InterPro" id="IPR023509">
    <property type="entry name" value="DTD-like_sf"/>
</dbReference>
<comment type="catalytic activity">
    <reaction evidence="4">
        <text>a D-aminoacyl-tRNA + H2O = a tRNA + a D-alpha-amino acid + H(+)</text>
        <dbReference type="Rhea" id="RHEA:13953"/>
        <dbReference type="Rhea" id="RHEA-COMP:10123"/>
        <dbReference type="Rhea" id="RHEA-COMP:10124"/>
        <dbReference type="ChEBI" id="CHEBI:15377"/>
        <dbReference type="ChEBI" id="CHEBI:15378"/>
        <dbReference type="ChEBI" id="CHEBI:59871"/>
        <dbReference type="ChEBI" id="CHEBI:78442"/>
        <dbReference type="ChEBI" id="CHEBI:79333"/>
        <dbReference type="EC" id="3.1.1.96"/>
    </reaction>
</comment>
<dbReference type="SUPFAM" id="SSF69500">
    <property type="entry name" value="DTD-like"/>
    <property type="match status" value="1"/>
</dbReference>
<keyword evidence="5" id="KW-0378">Hydrolase</keyword>
<protein>
    <recommendedName>
        <fullName evidence="2 5">D-aminoacyl-tRNA deacylase</fullName>
        <ecNumber evidence="2 5">3.1.1.96</ecNumber>
    </recommendedName>
</protein>
<keyword evidence="5" id="KW-0694">RNA-binding</keyword>
<dbReference type="EMBL" id="HBIP01012563">
    <property type="protein sequence ID" value="CAE0492062.1"/>
    <property type="molecule type" value="Transcribed_RNA"/>
</dbReference>
<reference evidence="6" key="1">
    <citation type="submission" date="2021-01" db="EMBL/GenBank/DDBJ databases">
        <authorList>
            <person name="Corre E."/>
            <person name="Pelletier E."/>
            <person name="Niang G."/>
            <person name="Scheremetjew M."/>
            <person name="Finn R."/>
            <person name="Kale V."/>
            <person name="Holt S."/>
            <person name="Cochrane G."/>
            <person name="Meng A."/>
            <person name="Brown T."/>
            <person name="Cohen L."/>
        </authorList>
    </citation>
    <scope>NUCLEOTIDE SEQUENCE</scope>
    <source>
        <strain evidence="6">CCMP1320</strain>
    </source>
</reference>
<comment type="subcellular location">
    <subcellularLocation>
        <location evidence="5">Cytoplasm</location>
    </subcellularLocation>
</comment>
<sequence length="156" mass="17432">MRAVVQRVKNASVQVNGEQVSSINAGLLCLIGLRAGDTKKDADFICKKILKTRVWPNKETGKQWDTDVTDGDGREILMVSQFTLYGRTKKSKPDFSHAMPPQEAREFYQAFVENVRQEYIAEKVKDGVFGAMMDVSLTNDGPVTFVIDSEVDEPKA</sequence>
<evidence type="ECO:0000256" key="3">
    <source>
        <dbReference type="ARBA" id="ARBA00047676"/>
    </source>
</evidence>
<dbReference type="PANTHER" id="PTHR10472:SF5">
    <property type="entry name" value="D-AMINOACYL-TRNA DEACYLASE 1"/>
    <property type="match status" value="1"/>
</dbReference>
<dbReference type="GO" id="GO:0005737">
    <property type="term" value="C:cytoplasm"/>
    <property type="evidence" value="ECO:0007669"/>
    <property type="project" value="UniProtKB-SubCell"/>
</dbReference>
<name>A0A7S3QST5_DUNTE</name>
<gene>
    <name evidence="6" type="ORF">DTER00134_LOCUS7135</name>
</gene>
<dbReference type="Gene3D" id="3.50.80.10">
    <property type="entry name" value="D-tyrosyl-tRNA(Tyr) deacylase"/>
    <property type="match status" value="1"/>
</dbReference>
<dbReference type="NCBIfam" id="TIGR00256">
    <property type="entry name" value="D-aminoacyl-tRNA deacylase"/>
    <property type="match status" value="1"/>
</dbReference>
<dbReference type="EC" id="3.1.1.96" evidence="2 5"/>